<feature type="transmembrane region" description="Helical" evidence="1">
    <location>
        <begin position="32"/>
        <end position="57"/>
    </location>
</feature>
<accession>A0A4Q9PHU5</accession>
<evidence type="ECO:0000313" key="3">
    <source>
        <dbReference type="Proteomes" id="UP000292082"/>
    </source>
</evidence>
<keyword evidence="1" id="KW-1133">Transmembrane helix</keyword>
<dbReference type="AlphaFoldDB" id="A0A4Q9PHU5"/>
<keyword evidence="1" id="KW-0812">Transmembrane</keyword>
<evidence type="ECO:0000313" key="2">
    <source>
        <dbReference type="EMBL" id="TBU52596.1"/>
    </source>
</evidence>
<evidence type="ECO:0000256" key="1">
    <source>
        <dbReference type="SAM" id="Phobius"/>
    </source>
</evidence>
<keyword evidence="1" id="KW-0472">Membrane</keyword>
<protein>
    <submittedName>
        <fullName evidence="2">Uncharacterized protein</fullName>
    </submittedName>
</protein>
<dbReference type="EMBL" id="ML145244">
    <property type="protein sequence ID" value="TBU52596.1"/>
    <property type="molecule type" value="Genomic_DNA"/>
</dbReference>
<proteinExistence type="predicted"/>
<name>A0A4Q9PHU5_9APHY</name>
<reference evidence="2 3" key="1">
    <citation type="submission" date="2019-01" db="EMBL/GenBank/DDBJ databases">
        <title>Draft genome sequences of three monokaryotic isolates of the white-rot basidiomycete fungus Dichomitus squalens.</title>
        <authorList>
            <consortium name="DOE Joint Genome Institute"/>
            <person name="Lopez S.C."/>
            <person name="Andreopoulos B."/>
            <person name="Pangilinan J."/>
            <person name="Lipzen A."/>
            <person name="Riley R."/>
            <person name="Ahrendt S."/>
            <person name="Ng V."/>
            <person name="Barry K."/>
            <person name="Daum C."/>
            <person name="Grigoriev I.V."/>
            <person name="Hilden K.S."/>
            <person name="Makela M.R."/>
            <person name="de Vries R.P."/>
        </authorList>
    </citation>
    <scope>NUCLEOTIDE SEQUENCE [LARGE SCALE GENOMIC DNA]</scope>
    <source>
        <strain evidence="2 3">CBS 464.89</strain>
    </source>
</reference>
<keyword evidence="3" id="KW-1185">Reference proteome</keyword>
<dbReference type="Proteomes" id="UP000292082">
    <property type="component" value="Unassembled WGS sequence"/>
</dbReference>
<sequence>MILGCSVSHASDVSDASPHFHSAMSTADRMRFYRLIIGMPNFGLPYVGFCATLQHIISNR</sequence>
<organism evidence="2 3">
    <name type="scientific">Dichomitus squalens</name>
    <dbReference type="NCBI Taxonomy" id="114155"/>
    <lineage>
        <taxon>Eukaryota</taxon>
        <taxon>Fungi</taxon>
        <taxon>Dikarya</taxon>
        <taxon>Basidiomycota</taxon>
        <taxon>Agaricomycotina</taxon>
        <taxon>Agaricomycetes</taxon>
        <taxon>Polyporales</taxon>
        <taxon>Polyporaceae</taxon>
        <taxon>Dichomitus</taxon>
    </lineage>
</organism>
<gene>
    <name evidence="2" type="ORF">BD310DRAFT_939860</name>
</gene>